<comment type="caution">
    <text evidence="7">The sequence shown here is derived from an EMBL/GenBank/DDBJ whole genome shotgun (WGS) entry which is preliminary data.</text>
</comment>
<dbReference type="InterPro" id="IPR000551">
    <property type="entry name" value="MerR-type_HTH_dom"/>
</dbReference>
<dbReference type="SUPFAM" id="SSF89082">
    <property type="entry name" value="Antibiotic binding domain of TipA-like multidrug resistance regulators"/>
    <property type="match status" value="1"/>
</dbReference>
<gene>
    <name evidence="7" type="ORF">J2Z34_002470</name>
</gene>
<evidence type="ECO:0000256" key="3">
    <source>
        <dbReference type="ARBA" id="ARBA00023159"/>
    </source>
</evidence>
<dbReference type="PANTHER" id="PTHR30204">
    <property type="entry name" value="REDOX-CYCLING DRUG-SENSING TRANSCRIPTIONAL ACTIVATOR SOXR"/>
    <property type="match status" value="1"/>
</dbReference>
<dbReference type="Proteomes" id="UP001519271">
    <property type="component" value="Unassembled WGS sequence"/>
</dbReference>
<dbReference type="EMBL" id="JAGGKC010000022">
    <property type="protein sequence ID" value="MBP1919972.1"/>
    <property type="molecule type" value="Genomic_DNA"/>
</dbReference>
<sequence>MEYTIQKLAGLAKISTRTLRYYDEIGLLKPLRTSSSGYRIYGEKEIARLQQILFYRELGLPLEKIGEIVTSDTFDEGKALQEHKRSLKERKKQIEELLTNVERSIEDYEGRTKMKDKQRFEGFKKNLVEENDRKYGAEVRQKYGDEVYEKSNAKVMGMTEADYERAQKLASDIISTLHLAMEGGDPASDLAQKAASLHKEWLTMYWDKYSPEAHAGLAQMYVDDERFKAYYDKEKPGTAEFLRDAVIVFTGMNQ</sequence>
<dbReference type="PROSITE" id="PS50937">
    <property type="entry name" value="HTH_MERR_2"/>
    <property type="match status" value="1"/>
</dbReference>
<evidence type="ECO:0000313" key="8">
    <source>
        <dbReference type="Proteomes" id="UP001519271"/>
    </source>
</evidence>
<dbReference type="SUPFAM" id="SSF46955">
    <property type="entry name" value="Putative DNA-binding domain"/>
    <property type="match status" value="1"/>
</dbReference>
<dbReference type="GO" id="GO:0003677">
    <property type="term" value="F:DNA binding"/>
    <property type="evidence" value="ECO:0007669"/>
    <property type="project" value="UniProtKB-KW"/>
</dbReference>
<dbReference type="PRINTS" id="PR00040">
    <property type="entry name" value="HTHMERR"/>
</dbReference>
<accession>A0ABS4G5Z3</accession>
<keyword evidence="2 7" id="KW-0238">DNA-binding</keyword>
<evidence type="ECO:0000256" key="5">
    <source>
        <dbReference type="SAM" id="Coils"/>
    </source>
</evidence>
<dbReference type="InterPro" id="IPR012925">
    <property type="entry name" value="TipAS_dom"/>
</dbReference>
<dbReference type="InterPro" id="IPR036244">
    <property type="entry name" value="TipA-like_antibiotic-bd"/>
</dbReference>
<keyword evidence="8" id="KW-1185">Reference proteome</keyword>
<keyword evidence="5" id="KW-0175">Coiled coil</keyword>
<keyword evidence="4" id="KW-0804">Transcription</keyword>
<keyword evidence="3" id="KW-0010">Activator</keyword>
<dbReference type="PANTHER" id="PTHR30204:SF90">
    <property type="entry name" value="HTH-TYPE TRANSCRIPTIONAL ACTIVATOR MTA"/>
    <property type="match status" value="1"/>
</dbReference>
<dbReference type="InterPro" id="IPR009061">
    <property type="entry name" value="DNA-bd_dom_put_sf"/>
</dbReference>
<evidence type="ECO:0000256" key="1">
    <source>
        <dbReference type="ARBA" id="ARBA00023015"/>
    </source>
</evidence>
<proteinExistence type="predicted"/>
<dbReference type="Pfam" id="PF07739">
    <property type="entry name" value="TipAS"/>
    <property type="match status" value="1"/>
</dbReference>
<protein>
    <submittedName>
        <fullName evidence="7">DNA-binding transcriptional MerR regulator</fullName>
    </submittedName>
</protein>
<dbReference type="SMART" id="SM00422">
    <property type="entry name" value="HTH_MERR"/>
    <property type="match status" value="1"/>
</dbReference>
<feature type="domain" description="HTH merR-type" evidence="6">
    <location>
        <begin position="1"/>
        <end position="71"/>
    </location>
</feature>
<name>A0ABS4G5Z3_9CLOT</name>
<reference evidence="7 8" key="1">
    <citation type="submission" date="2021-03" db="EMBL/GenBank/DDBJ databases">
        <title>Genomic Encyclopedia of Type Strains, Phase IV (KMG-IV): sequencing the most valuable type-strain genomes for metagenomic binning, comparative biology and taxonomic classification.</title>
        <authorList>
            <person name="Goeker M."/>
        </authorList>
    </citation>
    <scope>NUCLEOTIDE SEQUENCE [LARGE SCALE GENOMIC DNA]</scope>
    <source>
        <strain evidence="7 8">DSM 6139</strain>
    </source>
</reference>
<dbReference type="InterPro" id="IPR047057">
    <property type="entry name" value="MerR_fam"/>
</dbReference>
<dbReference type="Gene3D" id="1.10.1660.10">
    <property type="match status" value="1"/>
</dbReference>
<evidence type="ECO:0000313" key="7">
    <source>
        <dbReference type="EMBL" id="MBP1919972.1"/>
    </source>
</evidence>
<dbReference type="Pfam" id="PF13411">
    <property type="entry name" value="MerR_1"/>
    <property type="match status" value="1"/>
</dbReference>
<dbReference type="RefSeq" id="WP_209460156.1">
    <property type="nucleotide sequence ID" value="NZ_JAGGKC010000022.1"/>
</dbReference>
<keyword evidence="1" id="KW-0805">Transcription regulation</keyword>
<dbReference type="Gene3D" id="1.10.490.50">
    <property type="entry name" value="Antibiotic binding domain of TipA-like multidrug resistance regulators"/>
    <property type="match status" value="1"/>
</dbReference>
<evidence type="ECO:0000256" key="2">
    <source>
        <dbReference type="ARBA" id="ARBA00023125"/>
    </source>
</evidence>
<dbReference type="CDD" id="cd01106">
    <property type="entry name" value="HTH_TipAL-Mta"/>
    <property type="match status" value="1"/>
</dbReference>
<evidence type="ECO:0000256" key="4">
    <source>
        <dbReference type="ARBA" id="ARBA00023163"/>
    </source>
</evidence>
<evidence type="ECO:0000259" key="6">
    <source>
        <dbReference type="PROSITE" id="PS50937"/>
    </source>
</evidence>
<organism evidence="7 8">
    <name type="scientific">Youngiibacter multivorans</name>
    <dbReference type="NCBI Taxonomy" id="937251"/>
    <lineage>
        <taxon>Bacteria</taxon>
        <taxon>Bacillati</taxon>
        <taxon>Bacillota</taxon>
        <taxon>Clostridia</taxon>
        <taxon>Eubacteriales</taxon>
        <taxon>Clostridiaceae</taxon>
        <taxon>Youngiibacter</taxon>
    </lineage>
</organism>
<feature type="coiled-coil region" evidence="5">
    <location>
        <begin position="77"/>
        <end position="111"/>
    </location>
</feature>